<evidence type="ECO:0000256" key="3">
    <source>
        <dbReference type="ARBA" id="ARBA00011738"/>
    </source>
</evidence>
<evidence type="ECO:0000313" key="10">
    <source>
        <dbReference type="EMBL" id="QNT79159.1"/>
    </source>
</evidence>
<reference evidence="10 11" key="1">
    <citation type="submission" date="2020-08" db="EMBL/GenBank/DDBJ databases">
        <title>Complete genome sequence of Entomobacter blattae G55GP.</title>
        <authorList>
            <person name="Poehlein A."/>
            <person name="Guzman J."/>
            <person name="Daniel R."/>
            <person name="Vilcinskas A."/>
        </authorList>
    </citation>
    <scope>NUCLEOTIDE SEQUENCE [LARGE SCALE GENOMIC DNA]</scope>
    <source>
        <strain evidence="10 11">G55GP</strain>
    </source>
</reference>
<evidence type="ECO:0000256" key="7">
    <source>
        <dbReference type="ARBA" id="ARBA00049185"/>
    </source>
</evidence>
<name>A0A7H1NTP9_9PROT</name>
<evidence type="ECO:0000256" key="5">
    <source>
        <dbReference type="ARBA" id="ARBA00022679"/>
    </source>
</evidence>
<dbReference type="GO" id="GO:0004069">
    <property type="term" value="F:L-aspartate:2-oxoglutarate aminotransferase activity"/>
    <property type="evidence" value="ECO:0007669"/>
    <property type="project" value="UniProtKB-EC"/>
</dbReference>
<dbReference type="KEGG" id="ebla:JGUZn3_19470"/>
<dbReference type="PANTHER" id="PTHR46383">
    <property type="entry name" value="ASPARTATE AMINOTRANSFERASE"/>
    <property type="match status" value="1"/>
</dbReference>
<dbReference type="Gene3D" id="3.40.640.10">
    <property type="entry name" value="Type I PLP-dependent aspartate aminotransferase-like (Major domain)"/>
    <property type="match status" value="1"/>
</dbReference>
<proteinExistence type="inferred from homology"/>
<dbReference type="GO" id="GO:0030170">
    <property type="term" value="F:pyridoxal phosphate binding"/>
    <property type="evidence" value="ECO:0007669"/>
    <property type="project" value="InterPro"/>
</dbReference>
<dbReference type="PROSITE" id="PS00105">
    <property type="entry name" value="AA_TRANSFER_CLASS_1"/>
    <property type="match status" value="1"/>
</dbReference>
<evidence type="ECO:0000256" key="6">
    <source>
        <dbReference type="ARBA" id="ARBA00022898"/>
    </source>
</evidence>
<evidence type="ECO:0000256" key="4">
    <source>
        <dbReference type="ARBA" id="ARBA00022576"/>
    </source>
</evidence>
<organism evidence="10 11">
    <name type="scientific">Entomobacter blattae</name>
    <dbReference type="NCBI Taxonomy" id="2762277"/>
    <lineage>
        <taxon>Bacteria</taxon>
        <taxon>Pseudomonadati</taxon>
        <taxon>Pseudomonadota</taxon>
        <taxon>Alphaproteobacteria</taxon>
        <taxon>Acetobacterales</taxon>
        <taxon>Acetobacteraceae</taxon>
        <taxon>Entomobacter</taxon>
    </lineage>
</organism>
<dbReference type="Proteomes" id="UP000516349">
    <property type="component" value="Chromosome"/>
</dbReference>
<feature type="domain" description="Aminotransferase class I/classII large" evidence="9">
    <location>
        <begin position="31"/>
        <end position="392"/>
    </location>
</feature>
<comment type="cofactor">
    <cofactor evidence="1 8">
        <name>pyridoxal 5'-phosphate</name>
        <dbReference type="ChEBI" id="CHEBI:597326"/>
    </cofactor>
</comment>
<evidence type="ECO:0000259" key="9">
    <source>
        <dbReference type="Pfam" id="PF00155"/>
    </source>
</evidence>
<evidence type="ECO:0000256" key="2">
    <source>
        <dbReference type="ARBA" id="ARBA00007441"/>
    </source>
</evidence>
<dbReference type="RefSeq" id="WP_203413343.1">
    <property type="nucleotide sequence ID" value="NZ_CP060244.1"/>
</dbReference>
<dbReference type="EMBL" id="CP060244">
    <property type="protein sequence ID" value="QNT79159.1"/>
    <property type="molecule type" value="Genomic_DNA"/>
</dbReference>
<dbReference type="GO" id="GO:0006520">
    <property type="term" value="P:amino acid metabolic process"/>
    <property type="evidence" value="ECO:0007669"/>
    <property type="project" value="InterPro"/>
</dbReference>
<dbReference type="FunFam" id="3.40.640.10:FF:000033">
    <property type="entry name" value="Aspartate aminotransferase"/>
    <property type="match status" value="1"/>
</dbReference>
<dbReference type="Gene3D" id="3.90.1150.10">
    <property type="entry name" value="Aspartate Aminotransferase, domain 1"/>
    <property type="match status" value="1"/>
</dbReference>
<dbReference type="SUPFAM" id="SSF53383">
    <property type="entry name" value="PLP-dependent transferases"/>
    <property type="match status" value="1"/>
</dbReference>
<dbReference type="InterPro" id="IPR004838">
    <property type="entry name" value="NHTrfase_class1_PyrdxlP-BS"/>
</dbReference>
<evidence type="ECO:0000313" key="11">
    <source>
        <dbReference type="Proteomes" id="UP000516349"/>
    </source>
</evidence>
<keyword evidence="11" id="KW-1185">Reference proteome</keyword>
<dbReference type="EC" id="2.6.1.-" evidence="8"/>
<dbReference type="CDD" id="cd00609">
    <property type="entry name" value="AAT_like"/>
    <property type="match status" value="1"/>
</dbReference>
<protein>
    <recommendedName>
        <fullName evidence="8">Aminotransferase</fullName>
        <ecNumber evidence="8">2.6.1.-</ecNumber>
    </recommendedName>
</protein>
<dbReference type="InterPro" id="IPR004839">
    <property type="entry name" value="Aminotransferase_I/II_large"/>
</dbReference>
<dbReference type="PANTHER" id="PTHR46383:SF1">
    <property type="entry name" value="ASPARTATE AMINOTRANSFERASE"/>
    <property type="match status" value="1"/>
</dbReference>
<keyword evidence="4 8" id="KW-0032">Aminotransferase</keyword>
<dbReference type="AlphaFoldDB" id="A0A7H1NTP9"/>
<gene>
    <name evidence="10" type="ORF">JGUZn3_19470</name>
</gene>
<dbReference type="InterPro" id="IPR015422">
    <property type="entry name" value="PyrdxlP-dep_Trfase_small"/>
</dbReference>
<comment type="subunit">
    <text evidence="3">Homodimer.</text>
</comment>
<keyword evidence="6" id="KW-0663">Pyridoxal phosphate</keyword>
<dbReference type="Pfam" id="PF00155">
    <property type="entry name" value="Aminotran_1_2"/>
    <property type="match status" value="1"/>
</dbReference>
<dbReference type="InterPro" id="IPR015424">
    <property type="entry name" value="PyrdxlP-dep_Trfase"/>
</dbReference>
<evidence type="ECO:0000256" key="8">
    <source>
        <dbReference type="RuleBase" id="RU000481"/>
    </source>
</evidence>
<comment type="catalytic activity">
    <reaction evidence="7">
        <text>L-aspartate + 2-oxoglutarate = oxaloacetate + L-glutamate</text>
        <dbReference type="Rhea" id="RHEA:21824"/>
        <dbReference type="ChEBI" id="CHEBI:16452"/>
        <dbReference type="ChEBI" id="CHEBI:16810"/>
        <dbReference type="ChEBI" id="CHEBI:29985"/>
        <dbReference type="ChEBI" id="CHEBI:29991"/>
        <dbReference type="EC" id="2.6.1.1"/>
    </reaction>
</comment>
<evidence type="ECO:0000256" key="1">
    <source>
        <dbReference type="ARBA" id="ARBA00001933"/>
    </source>
</evidence>
<comment type="similarity">
    <text evidence="2 8">Belongs to the class-I pyridoxal-phosphate-dependent aminotransferase family.</text>
</comment>
<dbReference type="InterPro" id="IPR015421">
    <property type="entry name" value="PyrdxlP-dep_Trfase_major"/>
</dbReference>
<accession>A0A7H1NTP9</accession>
<dbReference type="InterPro" id="IPR050596">
    <property type="entry name" value="AspAT/PAT-like"/>
</dbReference>
<sequence>MSFISEKLNRISPSQTIEITDRARVMQAQGKDVISLSAGEPDFDTPEHICRAAVKAIEEGKTRYTNVAGTLELRKAIAERFLKDSALDYSPEEIIVSTGGKQVIYNAIMATINPGDEVIIPAPAWVSYPDIVNLAGGKPVIVPCSEEQNFCLTGEGLRYAITPKTKWLILNSPNNPTGAAYTQERLKDLAAVLLEHPHIWVLMDDIYDKLVYDGFISYTMAQIEPRLKSRTVTMNGVSKAYAMTGWRIGYAGAPVELVKAMVKLQGQSTSNASSISQAAAYAAVTGPQSCIETMVDAYQQRRDFVVQSINTIRGLSCYKPMGAFYVFASLAGCLGKTTKTGILLKTDADFVKALLEEEGVATVHGSAFLYPGYFRISYATSMENLQEACHRIQRFCGELK</sequence>
<keyword evidence="5 8" id="KW-0808">Transferase</keyword>